<feature type="compositionally biased region" description="Basic and acidic residues" evidence="1">
    <location>
        <begin position="67"/>
        <end position="85"/>
    </location>
</feature>
<keyword evidence="3" id="KW-1185">Reference proteome</keyword>
<sequence>MCDSSPPLPANTFESLVEGTEKILEELEHLKKENAYLRSRIRYLESGRSKCKTSKWSKVKGALGWEKEKDEKESSLTLKVPERVPSDQSSSFSISPAGSYLSHSSLTTPPPPLSSSSSEEDIRLQGKNPSKKKSSDGMSHTTHH</sequence>
<gene>
    <name evidence="2" type="ORF">GE061_010590</name>
</gene>
<evidence type="ECO:0000313" key="2">
    <source>
        <dbReference type="EMBL" id="KAF6212880.1"/>
    </source>
</evidence>
<proteinExistence type="predicted"/>
<feature type="region of interest" description="Disordered" evidence="1">
    <location>
        <begin position="67"/>
        <end position="144"/>
    </location>
</feature>
<accession>A0A6A4IXK0</accession>
<name>A0A6A4IXK0_APOLU</name>
<dbReference type="AlphaFoldDB" id="A0A6A4IXK0"/>
<reference evidence="2" key="1">
    <citation type="journal article" date="2021" name="Mol. Ecol. Resour.">
        <title>Apolygus lucorum genome provides insights into omnivorousness and mesophyll feeding.</title>
        <authorList>
            <person name="Liu Y."/>
            <person name="Liu H."/>
            <person name="Wang H."/>
            <person name="Huang T."/>
            <person name="Liu B."/>
            <person name="Yang B."/>
            <person name="Yin L."/>
            <person name="Li B."/>
            <person name="Zhang Y."/>
            <person name="Zhang S."/>
            <person name="Jiang F."/>
            <person name="Zhang X."/>
            <person name="Ren Y."/>
            <person name="Wang B."/>
            <person name="Wang S."/>
            <person name="Lu Y."/>
            <person name="Wu K."/>
            <person name="Fan W."/>
            <person name="Wang G."/>
        </authorList>
    </citation>
    <scope>NUCLEOTIDE SEQUENCE</scope>
    <source>
        <strain evidence="2">12Hb</strain>
    </source>
</reference>
<comment type="caution">
    <text evidence="2">The sequence shown here is derived from an EMBL/GenBank/DDBJ whole genome shotgun (WGS) entry which is preliminary data.</text>
</comment>
<protein>
    <submittedName>
        <fullName evidence="2">Uncharacterized protein</fullName>
    </submittedName>
</protein>
<dbReference type="Proteomes" id="UP000466442">
    <property type="component" value="Unassembled WGS sequence"/>
</dbReference>
<evidence type="ECO:0000256" key="1">
    <source>
        <dbReference type="SAM" id="MobiDB-lite"/>
    </source>
</evidence>
<feature type="compositionally biased region" description="Low complexity" evidence="1">
    <location>
        <begin position="86"/>
        <end position="107"/>
    </location>
</feature>
<evidence type="ECO:0000313" key="3">
    <source>
        <dbReference type="Proteomes" id="UP000466442"/>
    </source>
</evidence>
<dbReference type="EMBL" id="WIXP02000003">
    <property type="protein sequence ID" value="KAF6212880.1"/>
    <property type="molecule type" value="Genomic_DNA"/>
</dbReference>
<organism evidence="2 3">
    <name type="scientific">Apolygus lucorum</name>
    <name type="common">Small green plant bug</name>
    <name type="synonym">Lygocoris lucorum</name>
    <dbReference type="NCBI Taxonomy" id="248454"/>
    <lineage>
        <taxon>Eukaryota</taxon>
        <taxon>Metazoa</taxon>
        <taxon>Ecdysozoa</taxon>
        <taxon>Arthropoda</taxon>
        <taxon>Hexapoda</taxon>
        <taxon>Insecta</taxon>
        <taxon>Pterygota</taxon>
        <taxon>Neoptera</taxon>
        <taxon>Paraneoptera</taxon>
        <taxon>Hemiptera</taxon>
        <taxon>Heteroptera</taxon>
        <taxon>Panheteroptera</taxon>
        <taxon>Cimicomorpha</taxon>
        <taxon>Miridae</taxon>
        <taxon>Mirini</taxon>
        <taxon>Apolygus</taxon>
    </lineage>
</organism>